<reference evidence="2" key="1">
    <citation type="journal article" date="2019" name="bioRxiv">
        <title>The Genome of the Zebra Mussel, Dreissena polymorpha: A Resource for Invasive Species Research.</title>
        <authorList>
            <person name="McCartney M.A."/>
            <person name="Auch B."/>
            <person name="Kono T."/>
            <person name="Mallez S."/>
            <person name="Zhang Y."/>
            <person name="Obille A."/>
            <person name="Becker A."/>
            <person name="Abrahante J.E."/>
            <person name="Garbe J."/>
            <person name="Badalamenti J.P."/>
            <person name="Herman A."/>
            <person name="Mangelson H."/>
            <person name="Liachko I."/>
            <person name="Sullivan S."/>
            <person name="Sone E.D."/>
            <person name="Koren S."/>
            <person name="Silverstein K.A.T."/>
            <person name="Beckman K.B."/>
            <person name="Gohl D.M."/>
        </authorList>
    </citation>
    <scope>NUCLEOTIDE SEQUENCE</scope>
    <source>
        <strain evidence="2">Duluth1</strain>
        <tissue evidence="2">Whole animal</tissue>
    </source>
</reference>
<keyword evidence="3" id="KW-1185">Reference proteome</keyword>
<dbReference type="EMBL" id="JAIWYP010000007">
    <property type="protein sequence ID" value="KAH3800843.1"/>
    <property type="molecule type" value="Genomic_DNA"/>
</dbReference>
<accession>A0A9D4FL43</accession>
<protein>
    <submittedName>
        <fullName evidence="2">Uncharacterized protein</fullName>
    </submittedName>
</protein>
<dbReference type="AlphaFoldDB" id="A0A9D4FL43"/>
<dbReference type="Proteomes" id="UP000828390">
    <property type="component" value="Unassembled WGS sequence"/>
</dbReference>
<gene>
    <name evidence="2" type="ORF">DPMN_154486</name>
</gene>
<reference evidence="2" key="2">
    <citation type="submission" date="2020-11" db="EMBL/GenBank/DDBJ databases">
        <authorList>
            <person name="McCartney M.A."/>
            <person name="Auch B."/>
            <person name="Kono T."/>
            <person name="Mallez S."/>
            <person name="Becker A."/>
            <person name="Gohl D.M."/>
            <person name="Silverstein K.A.T."/>
            <person name="Koren S."/>
            <person name="Bechman K.B."/>
            <person name="Herman A."/>
            <person name="Abrahante J.E."/>
            <person name="Garbe J."/>
        </authorList>
    </citation>
    <scope>NUCLEOTIDE SEQUENCE</scope>
    <source>
        <strain evidence="2">Duluth1</strain>
        <tissue evidence="2">Whole animal</tissue>
    </source>
</reference>
<feature type="region of interest" description="Disordered" evidence="1">
    <location>
        <begin position="48"/>
        <end position="93"/>
    </location>
</feature>
<sequence length="119" mass="13861">MRVYPLRKNPRKVLLKLTMTSNDQAGLVLTNNFWSDYVKCVPWMSRAAQRKHPSTRATSEQGSRYNNGGQWSMTQDYKRRLKGPIDKPPRFRTRIHSDSIGTLNRYSALSADVDWTWLS</sequence>
<name>A0A9D4FL43_DREPO</name>
<evidence type="ECO:0000313" key="2">
    <source>
        <dbReference type="EMBL" id="KAH3800843.1"/>
    </source>
</evidence>
<evidence type="ECO:0000256" key="1">
    <source>
        <dbReference type="SAM" id="MobiDB-lite"/>
    </source>
</evidence>
<proteinExistence type="predicted"/>
<organism evidence="2 3">
    <name type="scientific">Dreissena polymorpha</name>
    <name type="common">Zebra mussel</name>
    <name type="synonym">Mytilus polymorpha</name>
    <dbReference type="NCBI Taxonomy" id="45954"/>
    <lineage>
        <taxon>Eukaryota</taxon>
        <taxon>Metazoa</taxon>
        <taxon>Spiralia</taxon>
        <taxon>Lophotrochozoa</taxon>
        <taxon>Mollusca</taxon>
        <taxon>Bivalvia</taxon>
        <taxon>Autobranchia</taxon>
        <taxon>Heteroconchia</taxon>
        <taxon>Euheterodonta</taxon>
        <taxon>Imparidentia</taxon>
        <taxon>Neoheterodontei</taxon>
        <taxon>Myida</taxon>
        <taxon>Dreissenoidea</taxon>
        <taxon>Dreissenidae</taxon>
        <taxon>Dreissena</taxon>
    </lineage>
</organism>
<feature type="compositionally biased region" description="Polar residues" evidence="1">
    <location>
        <begin position="55"/>
        <end position="75"/>
    </location>
</feature>
<evidence type="ECO:0000313" key="3">
    <source>
        <dbReference type="Proteomes" id="UP000828390"/>
    </source>
</evidence>
<comment type="caution">
    <text evidence="2">The sequence shown here is derived from an EMBL/GenBank/DDBJ whole genome shotgun (WGS) entry which is preliminary data.</text>
</comment>